<feature type="domain" description="N-acetyltransferase" evidence="3">
    <location>
        <begin position="3"/>
        <end position="169"/>
    </location>
</feature>
<dbReference type="EMBL" id="CP098502">
    <property type="protein sequence ID" value="UTI62768.1"/>
    <property type="molecule type" value="Genomic_DNA"/>
</dbReference>
<evidence type="ECO:0000313" key="5">
    <source>
        <dbReference type="Proteomes" id="UP001056035"/>
    </source>
</evidence>
<evidence type="ECO:0000259" key="3">
    <source>
        <dbReference type="PROSITE" id="PS51186"/>
    </source>
</evidence>
<proteinExistence type="predicted"/>
<dbReference type="RefSeq" id="WP_254569503.1">
    <property type="nucleotide sequence ID" value="NZ_CP098502.1"/>
</dbReference>
<evidence type="ECO:0000313" key="4">
    <source>
        <dbReference type="EMBL" id="UTI62768.1"/>
    </source>
</evidence>
<evidence type="ECO:0000256" key="1">
    <source>
        <dbReference type="ARBA" id="ARBA00022679"/>
    </source>
</evidence>
<evidence type="ECO:0000256" key="2">
    <source>
        <dbReference type="ARBA" id="ARBA00023315"/>
    </source>
</evidence>
<dbReference type="Proteomes" id="UP001056035">
    <property type="component" value="Chromosome"/>
</dbReference>
<keyword evidence="5" id="KW-1185">Reference proteome</keyword>
<dbReference type="InterPro" id="IPR050832">
    <property type="entry name" value="Bact_Acetyltransf"/>
</dbReference>
<name>A0ABY5DLN4_9ACTN</name>
<accession>A0ABY5DLN4</accession>
<reference evidence="4 5" key="1">
    <citation type="submission" date="2022-06" db="EMBL/GenBank/DDBJ databases">
        <title>Paraconexibacter antarcticus.</title>
        <authorList>
            <person name="Kim C.S."/>
        </authorList>
    </citation>
    <scope>NUCLEOTIDE SEQUENCE [LARGE SCALE GENOMIC DNA]</scope>
    <source>
        <strain evidence="4 5">02-257</strain>
    </source>
</reference>
<dbReference type="InterPro" id="IPR016181">
    <property type="entry name" value="Acyl_CoA_acyltransferase"/>
</dbReference>
<protein>
    <submittedName>
        <fullName evidence="4">GNAT family N-acetyltransferase</fullName>
    </submittedName>
</protein>
<keyword evidence="2" id="KW-0012">Acyltransferase</keyword>
<dbReference type="PANTHER" id="PTHR43877">
    <property type="entry name" value="AMINOALKYLPHOSPHONATE N-ACETYLTRANSFERASE-RELATED-RELATED"/>
    <property type="match status" value="1"/>
</dbReference>
<dbReference type="InterPro" id="IPR000182">
    <property type="entry name" value="GNAT_dom"/>
</dbReference>
<dbReference type="Gene3D" id="3.40.630.30">
    <property type="match status" value="1"/>
</dbReference>
<dbReference type="Pfam" id="PF00583">
    <property type="entry name" value="Acetyltransf_1"/>
    <property type="match status" value="1"/>
</dbReference>
<gene>
    <name evidence="4" type="ORF">NBH00_15530</name>
</gene>
<sequence length="169" mass="17814">MATITRRATVADARAIAALQGRAFWRNYADLVDASLLGEADEETRAAEWVARLSFAPGETFVADVAGAVRGVVTIGPSSEDADVAGAFGTGEVASLYVDPPAQGAGLGTALATEADQALRAAGHAAATLRVLEGNEHARTFYERRGWTLVPGRGTPHPWGTHVLYRREL</sequence>
<dbReference type="SUPFAM" id="SSF55729">
    <property type="entry name" value="Acyl-CoA N-acyltransferases (Nat)"/>
    <property type="match status" value="1"/>
</dbReference>
<dbReference type="CDD" id="cd04301">
    <property type="entry name" value="NAT_SF"/>
    <property type="match status" value="1"/>
</dbReference>
<dbReference type="PROSITE" id="PS51186">
    <property type="entry name" value="GNAT"/>
    <property type="match status" value="1"/>
</dbReference>
<organism evidence="4 5">
    <name type="scientific">Paraconexibacter antarcticus</name>
    <dbReference type="NCBI Taxonomy" id="2949664"/>
    <lineage>
        <taxon>Bacteria</taxon>
        <taxon>Bacillati</taxon>
        <taxon>Actinomycetota</taxon>
        <taxon>Thermoleophilia</taxon>
        <taxon>Solirubrobacterales</taxon>
        <taxon>Paraconexibacteraceae</taxon>
        <taxon>Paraconexibacter</taxon>
    </lineage>
</organism>
<keyword evidence="1" id="KW-0808">Transferase</keyword>